<dbReference type="GO" id="GO:0005615">
    <property type="term" value="C:extracellular space"/>
    <property type="evidence" value="ECO:0007669"/>
    <property type="project" value="TreeGrafter"/>
</dbReference>
<sequence>MQLEFGLMLTFIVLASTSELPSDFKICRRSDPNLVACFNEAGQKATISLANGLKSLNVSPIEPLVIEHMSVGETHGVVALKQDFRNIKLHGLTKGLKVTGYNIDFDKLVFKSLSFNPEISLDADYTIDGRLLLLPIRGNGKANITMYNMKSTNTYYGEKFEKNGEIYMKIKKFLVKLSPEKIHLHFSNLFNGDKLLGNQMNKFLNANSDLLFNEMRAPYEETFGIVFTKIANDVFSKVPFNKIFPE</sequence>
<evidence type="ECO:0008006" key="7">
    <source>
        <dbReference type="Google" id="ProtNLM"/>
    </source>
</evidence>
<evidence type="ECO:0000256" key="4">
    <source>
        <dbReference type="SAM" id="SignalP"/>
    </source>
</evidence>
<dbReference type="Proteomes" id="UP001168972">
    <property type="component" value="Unassembled WGS sequence"/>
</dbReference>
<organism evidence="5 6">
    <name type="scientific">Microctonus hyperodae</name>
    <name type="common">Parasitoid wasp</name>
    <dbReference type="NCBI Taxonomy" id="165561"/>
    <lineage>
        <taxon>Eukaryota</taxon>
        <taxon>Metazoa</taxon>
        <taxon>Ecdysozoa</taxon>
        <taxon>Arthropoda</taxon>
        <taxon>Hexapoda</taxon>
        <taxon>Insecta</taxon>
        <taxon>Pterygota</taxon>
        <taxon>Neoptera</taxon>
        <taxon>Endopterygota</taxon>
        <taxon>Hymenoptera</taxon>
        <taxon>Apocrita</taxon>
        <taxon>Ichneumonoidea</taxon>
        <taxon>Braconidae</taxon>
        <taxon>Euphorinae</taxon>
        <taxon>Microctonus</taxon>
    </lineage>
</organism>
<accession>A0AA39KMK1</accession>
<comment type="similarity">
    <text evidence="3">Belongs to the TO family.</text>
</comment>
<dbReference type="Pfam" id="PF06585">
    <property type="entry name" value="JHBP"/>
    <property type="match status" value="1"/>
</dbReference>
<comment type="caution">
    <text evidence="5">The sequence shown here is derived from an EMBL/GenBank/DDBJ whole genome shotgun (WGS) entry which is preliminary data.</text>
</comment>
<feature type="chain" id="PRO_5041232237" description="Protein takeout" evidence="4">
    <location>
        <begin position="18"/>
        <end position="246"/>
    </location>
</feature>
<dbReference type="InterPro" id="IPR038606">
    <property type="entry name" value="To_sf"/>
</dbReference>
<feature type="signal peptide" evidence="4">
    <location>
        <begin position="1"/>
        <end position="17"/>
    </location>
</feature>
<keyword evidence="1 4" id="KW-0732">Signal</keyword>
<dbReference type="GO" id="GO:0007623">
    <property type="term" value="P:circadian rhythm"/>
    <property type="evidence" value="ECO:0007669"/>
    <property type="project" value="UniProtKB-ARBA"/>
</dbReference>
<keyword evidence="2" id="KW-0090">Biological rhythms</keyword>
<dbReference type="FunFam" id="3.15.10.30:FF:000001">
    <property type="entry name" value="Takeout-like protein 1"/>
    <property type="match status" value="1"/>
</dbReference>
<evidence type="ECO:0000256" key="3">
    <source>
        <dbReference type="ARBA" id="ARBA00060902"/>
    </source>
</evidence>
<keyword evidence="6" id="KW-1185">Reference proteome</keyword>
<dbReference type="Gene3D" id="3.15.10.30">
    <property type="entry name" value="Haemolymph juvenile hormone binding protein"/>
    <property type="match status" value="1"/>
</dbReference>
<reference evidence="5" key="1">
    <citation type="journal article" date="2023" name="bioRxiv">
        <title>Scaffold-level genome assemblies of two parasitoid biocontrol wasps reveal the parthenogenesis mechanism and an associated novel virus.</title>
        <authorList>
            <person name="Inwood S."/>
            <person name="Skelly J."/>
            <person name="Guhlin J."/>
            <person name="Harrop T."/>
            <person name="Goldson S."/>
            <person name="Dearden P."/>
        </authorList>
    </citation>
    <scope>NUCLEOTIDE SEQUENCE</scope>
    <source>
        <strain evidence="5">Lincoln</strain>
        <tissue evidence="5">Whole body</tissue>
    </source>
</reference>
<evidence type="ECO:0000313" key="6">
    <source>
        <dbReference type="Proteomes" id="UP001168972"/>
    </source>
</evidence>
<evidence type="ECO:0000256" key="1">
    <source>
        <dbReference type="ARBA" id="ARBA00022729"/>
    </source>
</evidence>
<reference evidence="5" key="2">
    <citation type="submission" date="2023-03" db="EMBL/GenBank/DDBJ databases">
        <authorList>
            <person name="Inwood S.N."/>
            <person name="Skelly J.G."/>
            <person name="Guhlin J."/>
            <person name="Harrop T.W.R."/>
            <person name="Goldson S.G."/>
            <person name="Dearden P.K."/>
        </authorList>
    </citation>
    <scope>NUCLEOTIDE SEQUENCE</scope>
    <source>
        <strain evidence="5">Lincoln</strain>
        <tissue evidence="5">Whole body</tissue>
    </source>
</reference>
<proteinExistence type="inferred from homology"/>
<name>A0AA39KMK1_MICHY</name>
<protein>
    <recommendedName>
        <fullName evidence="7">Protein takeout</fullName>
    </recommendedName>
</protein>
<dbReference type="InterPro" id="IPR010562">
    <property type="entry name" value="Haemolymph_juvenile_hormone-bd"/>
</dbReference>
<evidence type="ECO:0000313" key="5">
    <source>
        <dbReference type="EMBL" id="KAK0166856.1"/>
    </source>
</evidence>
<gene>
    <name evidence="5" type="ORF">PV327_004333</name>
</gene>
<dbReference type="SMART" id="SM00700">
    <property type="entry name" value="JHBP"/>
    <property type="match status" value="1"/>
</dbReference>
<dbReference type="EMBL" id="JAQQBR010001832">
    <property type="protein sequence ID" value="KAK0166856.1"/>
    <property type="molecule type" value="Genomic_DNA"/>
</dbReference>
<dbReference type="PANTHER" id="PTHR11008">
    <property type="entry name" value="PROTEIN TAKEOUT-LIKE PROTEIN"/>
    <property type="match status" value="1"/>
</dbReference>
<evidence type="ECO:0000256" key="2">
    <source>
        <dbReference type="ARBA" id="ARBA00023108"/>
    </source>
</evidence>
<dbReference type="AlphaFoldDB" id="A0AA39KMK1"/>
<dbReference type="PANTHER" id="PTHR11008:SF32">
    <property type="entry name" value="CIRCADIAN CLOCK-CONTROLLED PROTEIN DAYWAKE-RELATED"/>
    <property type="match status" value="1"/>
</dbReference>